<dbReference type="InterPro" id="IPR007167">
    <property type="entry name" value="Fe-transptr_FeoA-like"/>
</dbReference>
<reference evidence="15" key="1">
    <citation type="submission" date="2017-09" db="EMBL/GenBank/DDBJ databases">
        <title>Metaegenomics of thermophilic ammonia-oxidizing enrichment culture.</title>
        <authorList>
            <person name="Kato S."/>
            <person name="Suzuki K."/>
        </authorList>
    </citation>
    <scope>NUCLEOTIDE SEQUENCE [LARGE SCALE GENOMIC DNA]</scope>
</reference>
<name>A0A2H5Y726_9CHLR</name>
<sequence length="239" mass="26624">MEDEEESLNRQEHLSRSLSPAMRAYLAEIYRMGEGGPVRAAALARRLDVTIPAVVRMLNRLESHGLIQRTRHGILLTKTGEREALRSIRQHRILEAFLTRVLGIGWEEVHALADRLDPVIDEALCERMYEVAGRPTHCPHGDPIPTPDGRMPPLPDIPLSDAWIGARGRITRVKTEDPEQLRYLGSLGLVPGTAFELIARAPFNGPLRLRLAQHDVIIGLELAHHIRVILETEAPGASA</sequence>
<accession>A0A2H5Y726</accession>
<comment type="similarity">
    <text evidence="2">Belongs to the DtxR/MntR family.</text>
</comment>
<dbReference type="AlphaFoldDB" id="A0A2H5Y726"/>
<dbReference type="InterPro" id="IPR001367">
    <property type="entry name" value="Fe_dep_repressor"/>
</dbReference>
<dbReference type="Pfam" id="PF02742">
    <property type="entry name" value="Fe_dep_repr_C"/>
    <property type="match status" value="1"/>
</dbReference>
<dbReference type="SMART" id="SM00529">
    <property type="entry name" value="HTH_DTXR"/>
    <property type="match status" value="1"/>
</dbReference>
<protein>
    <recommendedName>
        <fullName evidence="12">Manganese transport regulator</fullName>
    </recommendedName>
</protein>
<evidence type="ECO:0000256" key="1">
    <source>
        <dbReference type="ARBA" id="ARBA00004496"/>
    </source>
</evidence>
<dbReference type="PANTHER" id="PTHR33238">
    <property type="entry name" value="IRON (METAL) DEPENDENT REPRESSOR, DTXR FAMILY"/>
    <property type="match status" value="1"/>
</dbReference>
<dbReference type="InterPro" id="IPR022689">
    <property type="entry name" value="Iron_dep_repressor"/>
</dbReference>
<evidence type="ECO:0000256" key="6">
    <source>
        <dbReference type="ARBA" id="ARBA00023004"/>
    </source>
</evidence>
<dbReference type="GO" id="GO:0003700">
    <property type="term" value="F:DNA-binding transcription factor activity"/>
    <property type="evidence" value="ECO:0007669"/>
    <property type="project" value="InterPro"/>
</dbReference>
<dbReference type="EMBL" id="BEHY01000032">
    <property type="protein sequence ID" value="GBD09240.1"/>
    <property type="molecule type" value="Genomic_DNA"/>
</dbReference>
<dbReference type="InterPro" id="IPR036390">
    <property type="entry name" value="WH_DNA-bd_sf"/>
</dbReference>
<keyword evidence="4" id="KW-0963">Cytoplasm</keyword>
<dbReference type="PROSITE" id="PS50944">
    <property type="entry name" value="HTH_DTXR"/>
    <property type="match status" value="1"/>
</dbReference>
<evidence type="ECO:0000259" key="13">
    <source>
        <dbReference type="PROSITE" id="PS50944"/>
    </source>
</evidence>
<evidence type="ECO:0000256" key="7">
    <source>
        <dbReference type="ARBA" id="ARBA00023015"/>
    </source>
</evidence>
<dbReference type="GO" id="GO:0003677">
    <property type="term" value="F:DNA binding"/>
    <property type="evidence" value="ECO:0007669"/>
    <property type="project" value="UniProtKB-KW"/>
</dbReference>
<organism evidence="14 15">
    <name type="scientific">Candidatus Thermoflexus japonica</name>
    <dbReference type="NCBI Taxonomy" id="2035417"/>
    <lineage>
        <taxon>Bacteria</taxon>
        <taxon>Bacillati</taxon>
        <taxon>Chloroflexota</taxon>
        <taxon>Thermoflexia</taxon>
        <taxon>Thermoflexales</taxon>
        <taxon>Thermoflexaceae</taxon>
        <taxon>Thermoflexus</taxon>
    </lineage>
</organism>
<dbReference type="InterPro" id="IPR036388">
    <property type="entry name" value="WH-like_DNA-bd_sf"/>
</dbReference>
<dbReference type="SUPFAM" id="SSF46785">
    <property type="entry name" value="Winged helix' DNA-binding domain"/>
    <property type="match status" value="1"/>
</dbReference>
<evidence type="ECO:0000256" key="11">
    <source>
        <dbReference type="ARBA" id="ARBA00023211"/>
    </source>
</evidence>
<evidence type="ECO:0000256" key="3">
    <source>
        <dbReference type="ARBA" id="ARBA00011738"/>
    </source>
</evidence>
<evidence type="ECO:0000256" key="10">
    <source>
        <dbReference type="ARBA" id="ARBA00023163"/>
    </source>
</evidence>
<dbReference type="InterPro" id="IPR038157">
    <property type="entry name" value="FeoA_core_dom"/>
</dbReference>
<proteinExistence type="inferred from homology"/>
<dbReference type="Pfam" id="PF01047">
    <property type="entry name" value="MarR"/>
    <property type="match status" value="1"/>
</dbReference>
<keyword evidence="7" id="KW-0805">Transcription regulation</keyword>
<dbReference type="Proteomes" id="UP000236642">
    <property type="component" value="Unassembled WGS sequence"/>
</dbReference>
<evidence type="ECO:0000256" key="9">
    <source>
        <dbReference type="ARBA" id="ARBA00023159"/>
    </source>
</evidence>
<dbReference type="InterPro" id="IPR022687">
    <property type="entry name" value="HTH_DTXR"/>
</dbReference>
<dbReference type="InterPro" id="IPR036421">
    <property type="entry name" value="Fe_dep_repressor_sf"/>
</dbReference>
<dbReference type="Pfam" id="PF04023">
    <property type="entry name" value="FeoA"/>
    <property type="match status" value="1"/>
</dbReference>
<dbReference type="GO" id="GO:0046983">
    <property type="term" value="F:protein dimerization activity"/>
    <property type="evidence" value="ECO:0007669"/>
    <property type="project" value="InterPro"/>
</dbReference>
<dbReference type="Gene3D" id="2.30.30.90">
    <property type="match status" value="1"/>
</dbReference>
<dbReference type="InterPro" id="IPR008988">
    <property type="entry name" value="Transcriptional_repressor_C"/>
</dbReference>
<dbReference type="InterPro" id="IPR000835">
    <property type="entry name" value="HTH_MarR-typ"/>
</dbReference>
<dbReference type="GO" id="GO:0046914">
    <property type="term" value="F:transition metal ion binding"/>
    <property type="evidence" value="ECO:0007669"/>
    <property type="project" value="InterPro"/>
</dbReference>
<keyword evidence="6" id="KW-0408">Iron</keyword>
<evidence type="ECO:0000256" key="5">
    <source>
        <dbReference type="ARBA" id="ARBA00022491"/>
    </source>
</evidence>
<dbReference type="SUPFAM" id="SSF47979">
    <property type="entry name" value="Iron-dependent repressor protein, dimerization domain"/>
    <property type="match status" value="1"/>
</dbReference>
<dbReference type="SUPFAM" id="SSF50037">
    <property type="entry name" value="C-terminal domain of transcriptional repressors"/>
    <property type="match status" value="1"/>
</dbReference>
<evidence type="ECO:0000256" key="8">
    <source>
        <dbReference type="ARBA" id="ARBA00023125"/>
    </source>
</evidence>
<evidence type="ECO:0000256" key="2">
    <source>
        <dbReference type="ARBA" id="ARBA00007871"/>
    </source>
</evidence>
<keyword evidence="11" id="KW-0464">Manganese</keyword>
<keyword evidence="5" id="KW-0678">Repressor</keyword>
<gene>
    <name evidence="14" type="primary">ideR_1</name>
    <name evidence="14" type="ORF">HRbin22_01489</name>
</gene>
<evidence type="ECO:0000313" key="14">
    <source>
        <dbReference type="EMBL" id="GBD09240.1"/>
    </source>
</evidence>
<dbReference type="Gene3D" id="1.10.10.10">
    <property type="entry name" value="Winged helix-like DNA-binding domain superfamily/Winged helix DNA-binding domain"/>
    <property type="match status" value="1"/>
</dbReference>
<comment type="caution">
    <text evidence="14">The sequence shown here is derived from an EMBL/GenBank/DDBJ whole genome shotgun (WGS) entry which is preliminary data.</text>
</comment>
<keyword evidence="9" id="KW-0010">Activator</keyword>
<comment type="subunit">
    <text evidence="3">Homodimer.</text>
</comment>
<dbReference type="SMART" id="SM00899">
    <property type="entry name" value="FeoA"/>
    <property type="match status" value="1"/>
</dbReference>
<dbReference type="GO" id="GO:0005737">
    <property type="term" value="C:cytoplasm"/>
    <property type="evidence" value="ECO:0007669"/>
    <property type="project" value="UniProtKB-SubCell"/>
</dbReference>
<evidence type="ECO:0000256" key="4">
    <source>
        <dbReference type="ARBA" id="ARBA00022490"/>
    </source>
</evidence>
<dbReference type="InterPro" id="IPR050536">
    <property type="entry name" value="DtxR_MntR_Metal-Reg"/>
</dbReference>
<evidence type="ECO:0000256" key="12">
    <source>
        <dbReference type="ARBA" id="ARBA00032593"/>
    </source>
</evidence>
<keyword evidence="10" id="KW-0804">Transcription</keyword>
<feature type="domain" description="HTH dtxR-type" evidence="13">
    <location>
        <begin position="18"/>
        <end position="77"/>
    </location>
</feature>
<keyword evidence="8" id="KW-0238">DNA-binding</keyword>
<evidence type="ECO:0000313" key="15">
    <source>
        <dbReference type="Proteomes" id="UP000236642"/>
    </source>
</evidence>
<dbReference type="PANTHER" id="PTHR33238:SF11">
    <property type="entry name" value="TRANSCRIPTIONAL REGULATOR MNTR"/>
    <property type="match status" value="1"/>
</dbReference>
<comment type="subcellular location">
    <subcellularLocation>
        <location evidence="1">Cytoplasm</location>
    </subcellularLocation>
</comment>